<evidence type="ECO:0000256" key="1">
    <source>
        <dbReference type="ARBA" id="ARBA00004496"/>
    </source>
</evidence>
<dbReference type="GO" id="GO:0009245">
    <property type="term" value="P:lipid A biosynthetic process"/>
    <property type="evidence" value="ECO:0007669"/>
    <property type="project" value="UniProtKB-UniRule"/>
</dbReference>
<feature type="binding site" evidence="18">
    <location>
        <position position="260"/>
    </location>
    <ligand>
        <name>UDP-N-acetyl-alpha-D-glucosamine</name>
        <dbReference type="ChEBI" id="CHEBI:57705"/>
    </ligand>
</feature>
<comment type="function">
    <text evidence="17 18">Catalyzes the last two sequential reactions in the de novo biosynthetic pathway for UDP-N-acetylglucosamine (UDP-GlcNAc). The C-terminal domain catalyzes the transfer of acetyl group from acetyl coenzyme A to glucosamine-1-phosphate (GlcN-1-P) to produce N-acetylglucosamine-1-phosphate (GlcNAc-1-P), which is converted into UDP-GlcNAc by the transfer of uridine 5-monophosphate (from uridine 5-triphosphate), a reaction catalyzed by the N-terminal domain.</text>
</comment>
<dbReference type="InterPro" id="IPR011004">
    <property type="entry name" value="Trimer_LpxA-like_sf"/>
</dbReference>
<feature type="domain" description="Mannose-1-phosphate guanyltransferase C-terminal" evidence="20">
    <location>
        <begin position="302"/>
        <end position="388"/>
    </location>
</feature>
<feature type="binding site" evidence="18">
    <location>
        <position position="202"/>
    </location>
    <ligand>
        <name>UDP-N-acetyl-alpha-D-glucosamine</name>
        <dbReference type="ChEBI" id="CHEBI:57705"/>
    </ligand>
</feature>
<dbReference type="Proteomes" id="UP000004200">
    <property type="component" value="Unassembled WGS sequence"/>
</dbReference>
<evidence type="ECO:0000256" key="10">
    <source>
        <dbReference type="ARBA" id="ARBA00022960"/>
    </source>
</evidence>
<dbReference type="UniPathway" id="UPA00113">
    <property type="reaction ID" value="UER00532"/>
</dbReference>
<comment type="pathway">
    <text evidence="18">Nucleotide-sugar biosynthesis; UDP-N-acetyl-alpha-D-glucosamine biosynthesis; N-acetyl-alpha-D-glucosamine 1-phosphate from alpha-D-glucosamine 6-phosphate (route II): step 2/2.</text>
</comment>
<protein>
    <recommendedName>
        <fullName evidence="18">Bifunctional protein GlmU</fullName>
    </recommendedName>
    <domain>
        <recommendedName>
            <fullName evidence="18">UDP-N-acetylglucosamine pyrophosphorylase</fullName>
            <ecNumber evidence="18">2.7.7.23</ecNumber>
        </recommendedName>
        <alternativeName>
            <fullName evidence="18">N-acetylglucosamine-1-phosphate uridyltransferase</fullName>
        </alternativeName>
    </domain>
    <domain>
        <recommendedName>
            <fullName evidence="18">Glucosamine-1-phosphate N-acetyltransferase</fullName>
            <ecNumber evidence="18">2.3.1.157</ecNumber>
        </recommendedName>
    </domain>
</protein>
<dbReference type="EC" id="2.7.7.23" evidence="18"/>
<dbReference type="NCBIfam" id="TIGR01173">
    <property type="entry name" value="glmU"/>
    <property type="match status" value="1"/>
</dbReference>
<dbReference type="SUPFAM" id="SSF51161">
    <property type="entry name" value="Trimeric LpxA-like enzymes"/>
    <property type="match status" value="1"/>
</dbReference>
<comment type="similarity">
    <text evidence="3 18">In the N-terminal section; belongs to the N-acetylglucosamine-1-phosphate uridyltransferase family.</text>
</comment>
<feature type="binding site" evidence="18">
    <location>
        <begin position="419"/>
        <end position="420"/>
    </location>
    <ligand>
        <name>acetyl-CoA</name>
        <dbReference type="ChEBI" id="CHEBI:57288"/>
    </ligand>
</feature>
<evidence type="ECO:0000256" key="12">
    <source>
        <dbReference type="ARBA" id="ARBA00023268"/>
    </source>
</evidence>
<dbReference type="InterPro" id="IPR056729">
    <property type="entry name" value="GMPPB_C"/>
</dbReference>
<dbReference type="InterPro" id="IPR025877">
    <property type="entry name" value="MobA-like_NTP_Trfase"/>
</dbReference>
<dbReference type="PATRIC" id="fig|765913.3.peg.4247"/>
<feature type="binding site" evidence="18">
    <location>
        <begin position="113"/>
        <end position="114"/>
    </location>
    <ligand>
        <name>UDP-N-acetyl-alpha-D-glucosamine</name>
        <dbReference type="ChEBI" id="CHEBI:57705"/>
    </ligand>
</feature>
<evidence type="ECO:0000256" key="8">
    <source>
        <dbReference type="ARBA" id="ARBA00022737"/>
    </source>
</evidence>
<keyword evidence="4 18" id="KW-0963">Cytoplasm</keyword>
<comment type="subcellular location">
    <subcellularLocation>
        <location evidence="1 18">Cytoplasm</location>
    </subcellularLocation>
</comment>
<feature type="binding site" evidence="18">
    <location>
        <begin position="43"/>
        <end position="46"/>
    </location>
    <ligand>
        <name>UDP-N-acetyl-alpha-D-glucosamine</name>
        <dbReference type="ChEBI" id="CHEBI:57705"/>
    </ligand>
</feature>
<keyword evidence="5 18" id="KW-0808">Transferase</keyword>
<feature type="active site" description="Proton acceptor" evidence="18">
    <location>
        <position position="396"/>
    </location>
</feature>
<comment type="pathway">
    <text evidence="18">Nucleotide-sugar biosynthesis; UDP-N-acetyl-alpha-D-glucosamine biosynthesis; UDP-N-acetyl-alpha-D-glucosamine from N-acetyl-alpha-D-glucosamine 1-phosphate: step 1/1.</text>
</comment>
<dbReference type="GO" id="GO:0008360">
    <property type="term" value="P:regulation of cell shape"/>
    <property type="evidence" value="ECO:0007669"/>
    <property type="project" value="UniProtKB-KW"/>
</dbReference>
<dbReference type="STRING" id="765913.ThidrDRAFT_4169"/>
<dbReference type="Pfam" id="PF25087">
    <property type="entry name" value="GMPPB_C"/>
    <property type="match status" value="1"/>
</dbReference>
<keyword evidence="14 18" id="KW-0961">Cell wall biogenesis/degradation</keyword>
<evidence type="ECO:0000256" key="14">
    <source>
        <dbReference type="ARBA" id="ARBA00023316"/>
    </source>
</evidence>
<feature type="binding site" evidence="18">
    <location>
        <position position="260"/>
    </location>
    <ligand>
        <name>Mg(2+)</name>
        <dbReference type="ChEBI" id="CHEBI:18420"/>
    </ligand>
</feature>
<keyword evidence="9 18" id="KW-0460">Magnesium</keyword>
<dbReference type="GO" id="GO:0005737">
    <property type="term" value="C:cytoplasm"/>
    <property type="evidence" value="ECO:0007669"/>
    <property type="project" value="UniProtKB-SubCell"/>
</dbReference>
<evidence type="ECO:0000256" key="16">
    <source>
        <dbReference type="ARBA" id="ARBA00048493"/>
    </source>
</evidence>
<dbReference type="SUPFAM" id="SSF53448">
    <property type="entry name" value="Nucleotide-diphospho-sugar transferases"/>
    <property type="match status" value="1"/>
</dbReference>
<dbReference type="EC" id="2.3.1.157" evidence="18"/>
<keyword evidence="13 18" id="KW-0012">Acyltransferase</keyword>
<dbReference type="Pfam" id="PF12804">
    <property type="entry name" value="NTP_transf_3"/>
    <property type="match status" value="1"/>
</dbReference>
<dbReference type="InterPro" id="IPR029044">
    <property type="entry name" value="Nucleotide-diphossugar_trans"/>
</dbReference>
<dbReference type="Gene3D" id="2.160.10.10">
    <property type="entry name" value="Hexapeptide repeat proteins"/>
    <property type="match status" value="1"/>
</dbReference>
<dbReference type="CDD" id="cd03353">
    <property type="entry name" value="LbH_GlmU_C"/>
    <property type="match status" value="1"/>
</dbReference>
<evidence type="ECO:0000256" key="11">
    <source>
        <dbReference type="ARBA" id="ARBA00022984"/>
    </source>
</evidence>
<feature type="binding site" evidence="18">
    <location>
        <position position="108"/>
    </location>
    <ligand>
        <name>UDP-N-acetyl-alpha-D-glucosamine</name>
        <dbReference type="ChEBI" id="CHEBI:57705"/>
    </ligand>
</feature>
<proteinExistence type="inferred from homology"/>
<dbReference type="Gene3D" id="3.90.550.10">
    <property type="entry name" value="Spore Coat Polysaccharide Biosynthesis Protein SpsA, Chain A"/>
    <property type="match status" value="1"/>
</dbReference>
<dbReference type="PANTHER" id="PTHR43584">
    <property type="entry name" value="NUCLEOTIDYL TRANSFERASE"/>
    <property type="match status" value="1"/>
</dbReference>
<dbReference type="PANTHER" id="PTHR43584:SF3">
    <property type="entry name" value="BIFUNCTIONAL PROTEIN GLMU"/>
    <property type="match status" value="1"/>
</dbReference>
<keyword evidence="6 18" id="KW-0548">Nucleotidyltransferase</keyword>
<dbReference type="GO" id="GO:0019134">
    <property type="term" value="F:glucosamine-1-phosphate N-acetyltransferase activity"/>
    <property type="evidence" value="ECO:0007669"/>
    <property type="project" value="UniProtKB-UniRule"/>
</dbReference>
<keyword evidence="10 18" id="KW-0133">Cell shape</keyword>
<evidence type="ECO:0000256" key="2">
    <source>
        <dbReference type="ARBA" id="ARBA00007707"/>
    </source>
</evidence>
<dbReference type="GO" id="GO:0003977">
    <property type="term" value="F:UDP-N-acetylglucosamine diphosphorylase activity"/>
    <property type="evidence" value="ECO:0007669"/>
    <property type="project" value="UniProtKB-UniRule"/>
</dbReference>
<evidence type="ECO:0000256" key="7">
    <source>
        <dbReference type="ARBA" id="ARBA00022723"/>
    </source>
</evidence>
<feature type="binding site" evidence="18">
    <location>
        <position position="473"/>
    </location>
    <ligand>
        <name>acetyl-CoA</name>
        <dbReference type="ChEBI" id="CHEBI:57288"/>
    </ligand>
</feature>
<dbReference type="InterPro" id="IPR038009">
    <property type="entry name" value="GlmU_C_LbH"/>
</dbReference>
<comment type="subunit">
    <text evidence="18">Homotrimer.</text>
</comment>
<feature type="binding site" evidence="18">
    <location>
        <position position="456"/>
    </location>
    <ligand>
        <name>acetyl-CoA</name>
        <dbReference type="ChEBI" id="CHEBI:57288"/>
    </ligand>
</feature>
<feature type="binding site" evidence="18">
    <location>
        <position position="57"/>
    </location>
    <ligand>
        <name>UDP-N-acetyl-alpha-D-glucosamine</name>
        <dbReference type="ChEBI" id="CHEBI:57705"/>
    </ligand>
</feature>
<comment type="catalytic activity">
    <reaction evidence="15 18">
        <text>alpha-D-glucosamine 1-phosphate + acetyl-CoA = N-acetyl-alpha-D-glucosamine 1-phosphate + CoA + H(+)</text>
        <dbReference type="Rhea" id="RHEA:13725"/>
        <dbReference type="ChEBI" id="CHEBI:15378"/>
        <dbReference type="ChEBI" id="CHEBI:57287"/>
        <dbReference type="ChEBI" id="CHEBI:57288"/>
        <dbReference type="ChEBI" id="CHEBI:57776"/>
        <dbReference type="ChEBI" id="CHEBI:58516"/>
        <dbReference type="EC" id="2.3.1.157"/>
    </reaction>
</comment>
<dbReference type="eggNOG" id="COG1207">
    <property type="taxonomic scope" value="Bacteria"/>
</dbReference>
<feature type="binding site" evidence="18">
    <location>
        <position position="366"/>
    </location>
    <ligand>
        <name>UDP-N-acetyl-alpha-D-glucosamine</name>
        <dbReference type="ChEBI" id="CHEBI:57705"/>
    </ligand>
</feature>
<dbReference type="HAMAP" id="MF_01631">
    <property type="entry name" value="GlmU"/>
    <property type="match status" value="1"/>
</dbReference>
<dbReference type="GO" id="GO:0071555">
    <property type="term" value="P:cell wall organization"/>
    <property type="evidence" value="ECO:0007669"/>
    <property type="project" value="UniProtKB-KW"/>
</dbReference>
<evidence type="ECO:0000256" key="4">
    <source>
        <dbReference type="ARBA" id="ARBA00022490"/>
    </source>
</evidence>
<evidence type="ECO:0000313" key="21">
    <source>
        <dbReference type="EMBL" id="EGV28012.1"/>
    </source>
</evidence>
<keyword evidence="22" id="KW-1185">Reference proteome</keyword>
<feature type="binding site" evidence="18">
    <location>
        <position position="137"/>
    </location>
    <ligand>
        <name>Mg(2+)</name>
        <dbReference type="ChEBI" id="CHEBI:18420"/>
    </ligand>
</feature>
<dbReference type="GO" id="GO:0000287">
    <property type="term" value="F:magnesium ion binding"/>
    <property type="evidence" value="ECO:0007669"/>
    <property type="project" value="UniProtKB-UniRule"/>
</dbReference>
<dbReference type="InterPro" id="IPR050065">
    <property type="entry name" value="GlmU-like"/>
</dbReference>
<feature type="region of interest" description="Linker" evidence="18">
    <location>
        <begin position="263"/>
        <end position="283"/>
    </location>
</feature>
<evidence type="ECO:0000256" key="3">
    <source>
        <dbReference type="ARBA" id="ARBA00007947"/>
    </source>
</evidence>
<evidence type="ECO:0000256" key="18">
    <source>
        <dbReference type="HAMAP-Rule" id="MF_01631"/>
    </source>
</evidence>
<keyword evidence="11 18" id="KW-0573">Peptidoglycan synthesis</keyword>
<feature type="binding site" evidence="18">
    <location>
        <position position="413"/>
    </location>
    <ligand>
        <name>acetyl-CoA</name>
        <dbReference type="ChEBI" id="CHEBI:57288"/>
    </ligand>
</feature>
<comment type="caution">
    <text evidence="21">The sequence shown here is derived from an EMBL/GenBank/DDBJ whole genome shotgun (WGS) entry which is preliminary data.</text>
</comment>
<comment type="pathway">
    <text evidence="18">Bacterial outer membrane biogenesis; LPS lipid A biosynthesis.</text>
</comment>
<dbReference type="AlphaFoldDB" id="G2E7A6"/>
<evidence type="ECO:0000259" key="20">
    <source>
        <dbReference type="Pfam" id="PF25087"/>
    </source>
</evidence>
<dbReference type="InterPro" id="IPR005882">
    <property type="entry name" value="Bifunctional_GlmU"/>
</dbReference>
<evidence type="ECO:0000256" key="17">
    <source>
        <dbReference type="ARBA" id="ARBA00049628"/>
    </source>
</evidence>
<feature type="binding site" evidence="18">
    <location>
        <position position="384"/>
    </location>
    <ligand>
        <name>UDP-N-acetyl-alpha-D-glucosamine</name>
        <dbReference type="ChEBI" id="CHEBI:57705"/>
    </ligand>
</feature>
<evidence type="ECO:0000313" key="22">
    <source>
        <dbReference type="Proteomes" id="UP000004200"/>
    </source>
</evidence>
<comment type="cofactor">
    <cofactor evidence="18">
        <name>Mg(2+)</name>
        <dbReference type="ChEBI" id="CHEBI:18420"/>
    </cofactor>
    <text evidence="18">Binds 1 Mg(2+) ion per subunit.</text>
</comment>
<evidence type="ECO:0000256" key="15">
    <source>
        <dbReference type="ARBA" id="ARBA00048247"/>
    </source>
</evidence>
<keyword evidence="8 18" id="KW-0677">Repeat</keyword>
<feature type="binding site" evidence="18">
    <location>
        <position position="187"/>
    </location>
    <ligand>
        <name>UDP-N-acetyl-alpha-D-glucosamine</name>
        <dbReference type="ChEBI" id="CHEBI:57705"/>
    </ligand>
</feature>
<evidence type="ECO:0000256" key="6">
    <source>
        <dbReference type="ARBA" id="ARBA00022695"/>
    </source>
</evidence>
<evidence type="ECO:0000256" key="13">
    <source>
        <dbReference type="ARBA" id="ARBA00023315"/>
    </source>
</evidence>
<feature type="region of interest" description="Pyrophosphorylase" evidence="18">
    <location>
        <begin position="1"/>
        <end position="262"/>
    </location>
</feature>
<sequence length="489" mass="52569">MGSSVRSAGFTDRRRSSTLPTWKVRWLVAQTGKDDMKLGVVILAAGLGKRMRSSLPKVLHPLAGRPLLLHVLDAARGCEAAQVVVVHGHGGERVQSALQDEECAWAEQAEQRGTGHALIQAMPLMGDMDRVMVLYGDVPLISPQTLRRLIATGAETQLGLLTAEMSDPTGYGRILRDANGCVTRIVEQKDATPDEREVREINTGFLIADRARLQTWLGRLGNDNAQGEYYLTDVIEMAAWEGVTIATTQPEDLFEVAGVNDRVQLAELERFYQRRAAEDLMRSGVTLADPARFDLRGRLEAEQDVSIDVNVVIEGKVRLASGVRVGPNCLLRDCVIGPGTEIQANCVIEQAEVGADARIGPFARLRPEARLADQTHVGNFVEIKKTSVGLGSKVNHLTYLGDAEVGAGVNVGAGTITCNYDGANKFKTRIGDGAFIGSNAALVAPVTVGEGATIGAGSVIGKDAPPEQLTVARARQVTIRGWKRPIKSS</sequence>
<evidence type="ECO:0000256" key="9">
    <source>
        <dbReference type="ARBA" id="ARBA00022842"/>
    </source>
</evidence>
<feature type="binding site" evidence="18">
    <location>
        <begin position="135"/>
        <end position="137"/>
    </location>
    <ligand>
        <name>UDP-N-acetyl-alpha-D-glucosamine</name>
        <dbReference type="ChEBI" id="CHEBI:57705"/>
    </ligand>
</feature>
<dbReference type="GO" id="GO:0009252">
    <property type="term" value="P:peptidoglycan biosynthetic process"/>
    <property type="evidence" value="ECO:0007669"/>
    <property type="project" value="UniProtKB-UniRule"/>
</dbReference>
<dbReference type="CDD" id="cd02540">
    <property type="entry name" value="GT2_GlmU_N_bac"/>
    <property type="match status" value="1"/>
</dbReference>
<comment type="catalytic activity">
    <reaction evidence="16 18">
        <text>N-acetyl-alpha-D-glucosamine 1-phosphate + UTP + H(+) = UDP-N-acetyl-alpha-D-glucosamine + diphosphate</text>
        <dbReference type="Rhea" id="RHEA:13509"/>
        <dbReference type="ChEBI" id="CHEBI:15378"/>
        <dbReference type="ChEBI" id="CHEBI:33019"/>
        <dbReference type="ChEBI" id="CHEBI:46398"/>
        <dbReference type="ChEBI" id="CHEBI:57705"/>
        <dbReference type="ChEBI" id="CHEBI:57776"/>
        <dbReference type="EC" id="2.7.7.23"/>
    </reaction>
</comment>
<feature type="domain" description="MobA-like NTP transferase" evidence="19">
    <location>
        <begin position="40"/>
        <end position="157"/>
    </location>
</feature>
<feature type="binding site" evidence="18">
    <location>
        <position position="172"/>
    </location>
    <ligand>
        <name>UDP-N-acetyl-alpha-D-glucosamine</name>
        <dbReference type="ChEBI" id="CHEBI:57705"/>
    </ligand>
</feature>
<feature type="binding site" evidence="18">
    <location>
        <position position="410"/>
    </location>
    <ligand>
        <name>UDP-N-acetyl-alpha-D-glucosamine</name>
        <dbReference type="ChEBI" id="CHEBI:57705"/>
    </ligand>
</feature>
<dbReference type="UniPathway" id="UPA00973"/>
<organism evidence="21 22">
    <name type="scientific">Thiorhodococcus drewsii AZ1</name>
    <dbReference type="NCBI Taxonomy" id="765913"/>
    <lineage>
        <taxon>Bacteria</taxon>
        <taxon>Pseudomonadati</taxon>
        <taxon>Pseudomonadota</taxon>
        <taxon>Gammaproteobacteria</taxon>
        <taxon>Chromatiales</taxon>
        <taxon>Chromatiaceae</taxon>
        <taxon>Thiorhodococcus</taxon>
    </lineage>
</organism>
<dbReference type="InterPro" id="IPR001451">
    <property type="entry name" value="Hexapep"/>
</dbReference>
<dbReference type="GO" id="GO:0000902">
    <property type="term" value="P:cell morphogenesis"/>
    <property type="evidence" value="ECO:0007669"/>
    <property type="project" value="UniProtKB-UniRule"/>
</dbReference>
<gene>
    <name evidence="18" type="primary">glmU</name>
    <name evidence="21" type="ORF">ThidrDRAFT_4169</name>
</gene>
<evidence type="ECO:0000259" key="19">
    <source>
        <dbReference type="Pfam" id="PF12804"/>
    </source>
</evidence>
<reference evidence="21 22" key="1">
    <citation type="submission" date="2011-06" db="EMBL/GenBank/DDBJ databases">
        <title>The draft genome of Thiorhodococcus drewsii AZ1.</title>
        <authorList>
            <consortium name="US DOE Joint Genome Institute (JGI-PGF)"/>
            <person name="Lucas S."/>
            <person name="Han J."/>
            <person name="Lapidus A."/>
            <person name="Cheng J.-F."/>
            <person name="Goodwin L."/>
            <person name="Pitluck S."/>
            <person name="Peters L."/>
            <person name="Land M.L."/>
            <person name="Hauser L."/>
            <person name="Vogl K."/>
            <person name="Liu Z."/>
            <person name="Imhoff J."/>
            <person name="Thiel V."/>
            <person name="Frigaard N.-U."/>
            <person name="Bryant D.A."/>
            <person name="Woyke T.J."/>
        </authorList>
    </citation>
    <scope>NUCLEOTIDE SEQUENCE [LARGE SCALE GENOMIC DNA]</scope>
    <source>
        <strain evidence="21 22">AZ1</strain>
    </source>
</reference>
<keyword evidence="12 18" id="KW-0511">Multifunctional enzyme</keyword>
<dbReference type="GO" id="GO:0006048">
    <property type="term" value="P:UDP-N-acetylglucosamine biosynthetic process"/>
    <property type="evidence" value="ECO:0007669"/>
    <property type="project" value="UniProtKB-UniPathway"/>
</dbReference>
<comment type="similarity">
    <text evidence="2 18">In the C-terminal section; belongs to the transferase hexapeptide repeat family.</text>
</comment>
<feature type="binding site" evidence="18">
    <location>
        <position position="438"/>
    </location>
    <ligand>
        <name>acetyl-CoA</name>
        <dbReference type="ChEBI" id="CHEBI:57288"/>
    </ligand>
</feature>
<dbReference type="GO" id="GO:0016020">
    <property type="term" value="C:membrane"/>
    <property type="evidence" value="ECO:0007669"/>
    <property type="project" value="GOC"/>
</dbReference>
<feature type="binding site" evidence="18">
    <location>
        <position position="399"/>
    </location>
    <ligand>
        <name>UDP-N-acetyl-alpha-D-glucosamine</name>
        <dbReference type="ChEBI" id="CHEBI:57705"/>
    </ligand>
</feature>
<keyword evidence="7 18" id="KW-0479">Metal-binding</keyword>
<accession>G2E7A6</accession>
<evidence type="ECO:0000256" key="5">
    <source>
        <dbReference type="ARBA" id="ARBA00022679"/>
    </source>
</evidence>
<dbReference type="Pfam" id="PF00132">
    <property type="entry name" value="Hexapep"/>
    <property type="match status" value="1"/>
</dbReference>
<name>G2E7A6_9GAMM</name>
<feature type="region of interest" description="N-acetyltransferase" evidence="18">
    <location>
        <begin position="284"/>
        <end position="489"/>
    </location>
</feature>
<dbReference type="EMBL" id="AFWT01000049">
    <property type="protein sequence ID" value="EGV28012.1"/>
    <property type="molecule type" value="Genomic_DNA"/>
</dbReference>